<feature type="domain" description="TonB-dependent receptor-like beta-barrel" evidence="13">
    <location>
        <begin position="368"/>
        <end position="882"/>
    </location>
</feature>
<dbReference type="InterPro" id="IPR037066">
    <property type="entry name" value="Plug_dom_sf"/>
</dbReference>
<dbReference type="Pfam" id="PF07715">
    <property type="entry name" value="Plug"/>
    <property type="match status" value="1"/>
</dbReference>
<feature type="signal peptide" evidence="12">
    <location>
        <begin position="1"/>
        <end position="19"/>
    </location>
</feature>
<dbReference type="Gene3D" id="2.170.130.10">
    <property type="entry name" value="TonB-dependent receptor, plug domain"/>
    <property type="match status" value="1"/>
</dbReference>
<evidence type="ECO:0000256" key="10">
    <source>
        <dbReference type="PROSITE-ProRule" id="PRU01360"/>
    </source>
</evidence>
<evidence type="ECO:0000256" key="6">
    <source>
        <dbReference type="ARBA" id="ARBA00023077"/>
    </source>
</evidence>
<dbReference type="OrthoDB" id="1109208at2"/>
<evidence type="ECO:0000256" key="5">
    <source>
        <dbReference type="ARBA" id="ARBA00022729"/>
    </source>
</evidence>
<keyword evidence="4 10" id="KW-0812">Transmembrane</keyword>
<evidence type="ECO:0000313" key="16">
    <source>
        <dbReference type="Proteomes" id="UP000256884"/>
    </source>
</evidence>
<accession>A0A3E0IBI9</accession>
<dbReference type="GO" id="GO:0009279">
    <property type="term" value="C:cell outer membrane"/>
    <property type="evidence" value="ECO:0007669"/>
    <property type="project" value="UniProtKB-SubCell"/>
</dbReference>
<dbReference type="RefSeq" id="WP_115899360.1">
    <property type="nucleotide sequence ID" value="NZ_QUNS01000001.1"/>
</dbReference>
<comment type="similarity">
    <text evidence="10 11">Belongs to the TonB-dependent receptor family.</text>
</comment>
<dbReference type="SUPFAM" id="SSF56935">
    <property type="entry name" value="Porins"/>
    <property type="match status" value="1"/>
</dbReference>
<dbReference type="SUPFAM" id="SSF49464">
    <property type="entry name" value="Carboxypeptidase regulatory domain-like"/>
    <property type="match status" value="1"/>
</dbReference>
<dbReference type="PROSITE" id="PS52016">
    <property type="entry name" value="TONB_DEPENDENT_REC_3"/>
    <property type="match status" value="1"/>
</dbReference>
<gene>
    <name evidence="15" type="ORF">C7448_10139</name>
</gene>
<keyword evidence="3 10" id="KW-1134">Transmembrane beta strand</keyword>
<keyword evidence="6 11" id="KW-0798">TonB box</keyword>
<comment type="subcellular location">
    <subcellularLocation>
        <location evidence="1 10">Cell outer membrane</location>
        <topology evidence="1 10">Multi-pass membrane protein</topology>
    </subcellularLocation>
</comment>
<evidence type="ECO:0000256" key="3">
    <source>
        <dbReference type="ARBA" id="ARBA00022452"/>
    </source>
</evidence>
<dbReference type="GO" id="GO:0044718">
    <property type="term" value="P:siderophore transmembrane transport"/>
    <property type="evidence" value="ECO:0007669"/>
    <property type="project" value="TreeGrafter"/>
</dbReference>
<dbReference type="InterPro" id="IPR039426">
    <property type="entry name" value="TonB-dep_rcpt-like"/>
</dbReference>
<protein>
    <submittedName>
        <fullName evidence="15">Outer membrane receptor protein involved in Fe transport</fullName>
    </submittedName>
</protein>
<dbReference type="InterPro" id="IPR000531">
    <property type="entry name" value="Beta-barrel_TonB"/>
</dbReference>
<sequence>MFKKLLSLVLVVCSMSIYAQTTVNGKVYDEYLEPFPNAVILSGEARATSDFEGNFSLQVKSTYPITMQVSAFGYKTEIIEITSLDQEVNVILKESVALDEVVISASRSPERVIESPVTIERMGVIDVKRNTSISFYDGLANLKGIESREANYGFKSVNSRGFSTFDNTRFVQLVDGVETSIPALNFSAGNIMGLSDLDVKNVEILPGASSALYGANAFNGILLMTSKNPFDNAGISTYIKTGNMSQEAAGNNPFYDAGIRMAYKFNNYVAAKANLTYFSAEEWHAVDTRNTTGIGGTAIDGDRDANTDYDGVNVYGDDFNFNLNDLDPALPSMNVSRTGYEEKDLTNYNGYNLKFDGSIHIRPWANDALEIIVNSRFSRGDNTYQGTNRFSQKGYFIEQYKLELKGRNFFVRGYYTGNDSGKSHDLRFAAIALNEKYNPTQNWYQEYAGIYSGALTVPGYTPLNDADARRFANRNRLVPGSSEFKTALEEVINTPINKGGAGLKDETSFYHFDANYNFKDIIRWGEIQIGGSYRKFDINSNGTLFTDENSSIEFDMIGVYSQIQKKFLDDRLKFTGSVRYDKSKNFEGNFSPRVALNYSLGESKNHILRASYQTGFRNPSTLEQYFGLRSGPSKYILGTSEENLDRFSTIVVNQDGTTSEITGRQAFGNALVGRDNRVKLDVNPIKPEKVTSYEVGYRSIIDLNSRNILELDINGYYNQYNDFVAFKDVIVSNYGGLEADGTPDAQANAAIDNGDYTSFVLNTNTAANVDSYGVGIGLNTKVFKTFNLGANYTYSKLVFDQSDDPTFKAGFNTPEHQVKVMFGNPNLFKNFGFNVNLRWQDEFYWQSSFLDDTVDARTVLDAQINYRVPAIKSRFKLGGTNLTGNEYMVAPGSGLIGSMYYVSWTIND</sequence>
<reference evidence="15 16" key="1">
    <citation type="submission" date="2018-08" db="EMBL/GenBank/DDBJ databases">
        <title>Genomic Encyclopedia of Type Strains, Phase IV (KMG-IV): sequencing the most valuable type-strain genomes for metagenomic binning, comparative biology and taxonomic classification.</title>
        <authorList>
            <person name="Goeker M."/>
        </authorList>
    </citation>
    <scope>NUCLEOTIDE SEQUENCE [LARGE SCALE GENOMIC DNA]</scope>
    <source>
        <strain evidence="15 16">DSM 18841</strain>
    </source>
</reference>
<dbReference type="PANTHER" id="PTHR30069:SF29">
    <property type="entry name" value="HEMOGLOBIN AND HEMOGLOBIN-HAPTOGLOBIN-BINDING PROTEIN 1-RELATED"/>
    <property type="match status" value="1"/>
</dbReference>
<comment type="caution">
    <text evidence="15">The sequence shown here is derived from an EMBL/GenBank/DDBJ whole genome shotgun (WGS) entry which is preliminary data.</text>
</comment>
<keyword evidence="2 10" id="KW-0813">Transport</keyword>
<organism evidence="15 16">
    <name type="scientific">Tenacibaculum gallaicum</name>
    <dbReference type="NCBI Taxonomy" id="561505"/>
    <lineage>
        <taxon>Bacteria</taxon>
        <taxon>Pseudomonadati</taxon>
        <taxon>Bacteroidota</taxon>
        <taxon>Flavobacteriia</taxon>
        <taxon>Flavobacteriales</taxon>
        <taxon>Flavobacteriaceae</taxon>
        <taxon>Tenacibaculum</taxon>
    </lineage>
</organism>
<evidence type="ECO:0000259" key="14">
    <source>
        <dbReference type="Pfam" id="PF07715"/>
    </source>
</evidence>
<dbReference type="EMBL" id="QUNS01000001">
    <property type="protein sequence ID" value="REH56011.1"/>
    <property type="molecule type" value="Genomic_DNA"/>
</dbReference>
<evidence type="ECO:0000313" key="15">
    <source>
        <dbReference type="EMBL" id="REH56011.1"/>
    </source>
</evidence>
<evidence type="ECO:0000256" key="4">
    <source>
        <dbReference type="ARBA" id="ARBA00022692"/>
    </source>
</evidence>
<evidence type="ECO:0000256" key="12">
    <source>
        <dbReference type="SAM" id="SignalP"/>
    </source>
</evidence>
<evidence type="ECO:0000256" key="2">
    <source>
        <dbReference type="ARBA" id="ARBA00022448"/>
    </source>
</evidence>
<dbReference type="InterPro" id="IPR012910">
    <property type="entry name" value="Plug_dom"/>
</dbReference>
<dbReference type="Pfam" id="PF00593">
    <property type="entry name" value="TonB_dep_Rec_b-barrel"/>
    <property type="match status" value="1"/>
</dbReference>
<evidence type="ECO:0000256" key="8">
    <source>
        <dbReference type="ARBA" id="ARBA00023170"/>
    </source>
</evidence>
<keyword evidence="5 12" id="KW-0732">Signal</keyword>
<dbReference type="GO" id="GO:0015344">
    <property type="term" value="F:siderophore uptake transmembrane transporter activity"/>
    <property type="evidence" value="ECO:0007669"/>
    <property type="project" value="TreeGrafter"/>
</dbReference>
<dbReference type="Proteomes" id="UP000256884">
    <property type="component" value="Unassembled WGS sequence"/>
</dbReference>
<dbReference type="InterPro" id="IPR008969">
    <property type="entry name" value="CarboxyPept-like_regulatory"/>
</dbReference>
<evidence type="ECO:0000256" key="9">
    <source>
        <dbReference type="ARBA" id="ARBA00023237"/>
    </source>
</evidence>
<dbReference type="Gene3D" id="2.40.170.20">
    <property type="entry name" value="TonB-dependent receptor, beta-barrel domain"/>
    <property type="match status" value="1"/>
</dbReference>
<feature type="chain" id="PRO_5017761625" evidence="12">
    <location>
        <begin position="20"/>
        <end position="908"/>
    </location>
</feature>
<evidence type="ECO:0000259" key="13">
    <source>
        <dbReference type="Pfam" id="PF00593"/>
    </source>
</evidence>
<dbReference type="Pfam" id="PF13715">
    <property type="entry name" value="CarbopepD_reg_2"/>
    <property type="match status" value="1"/>
</dbReference>
<name>A0A3E0IBI9_9FLAO</name>
<dbReference type="PANTHER" id="PTHR30069">
    <property type="entry name" value="TONB-DEPENDENT OUTER MEMBRANE RECEPTOR"/>
    <property type="match status" value="1"/>
</dbReference>
<evidence type="ECO:0000256" key="11">
    <source>
        <dbReference type="RuleBase" id="RU003357"/>
    </source>
</evidence>
<feature type="domain" description="TonB-dependent receptor plug" evidence="14">
    <location>
        <begin position="114"/>
        <end position="221"/>
    </location>
</feature>
<proteinExistence type="inferred from homology"/>
<keyword evidence="9 10" id="KW-0998">Cell outer membrane</keyword>
<dbReference type="InterPro" id="IPR036942">
    <property type="entry name" value="Beta-barrel_TonB_sf"/>
</dbReference>
<evidence type="ECO:0000256" key="1">
    <source>
        <dbReference type="ARBA" id="ARBA00004571"/>
    </source>
</evidence>
<keyword evidence="8 15" id="KW-0675">Receptor</keyword>
<dbReference type="AlphaFoldDB" id="A0A3E0IBI9"/>
<keyword evidence="7 10" id="KW-0472">Membrane</keyword>
<keyword evidence="16" id="KW-1185">Reference proteome</keyword>
<evidence type="ECO:0000256" key="7">
    <source>
        <dbReference type="ARBA" id="ARBA00023136"/>
    </source>
</evidence>